<sequence length="355" mass="36452">MKINIKNINIKSICAILFISLFLSCNNGIEELQKKNTFLSSLANLGNDFLSVFTSFGEMTGTVLGFNTETKKSDVAAYFKKIHDTVQGTKDKLNTIVENMKREGNHNAAATETAVTTLSEKLTKIIQGAKTASDALKDVPASEPIANVAAKTKGGDAGSEVASLVKGIKSIVDVVLENVGNHEAGTDKKASDLSARKGGSIQTNGEAGNLFASSASSGVGTSDTHAKGAAADVLKAVGAVTGADILKAIVTNGEATATKAAEANATDATIAGAIALRAMTKSGKFPGVNTGVTTAETDYTAGVRVSVISAVTKALNTLTVAMKNTIDAGLKAVKEAMKINPNDNPVAFEANTVAK</sequence>
<dbReference type="GO" id="GO:0009279">
    <property type="term" value="C:cell outer membrane"/>
    <property type="evidence" value="ECO:0007669"/>
    <property type="project" value="UniProtKB-SubCell"/>
</dbReference>
<dbReference type="InterPro" id="IPR000680">
    <property type="entry name" value="Borrelia_lipo"/>
</dbReference>
<proteinExistence type="predicted"/>
<dbReference type="SUPFAM" id="SSF74748">
    <property type="entry name" value="Variable surface antigen VlsE"/>
    <property type="match status" value="1"/>
</dbReference>
<keyword evidence="4 8" id="KW-0472">Membrane</keyword>
<dbReference type="RefSeq" id="WP_051480100.1">
    <property type="nucleotide sequence ID" value="NZ_CP005777.1"/>
</dbReference>
<dbReference type="Pfam" id="PF00921">
    <property type="entry name" value="Lipoprotein_2"/>
    <property type="match status" value="1"/>
</dbReference>
<comment type="subcellular location">
    <subcellularLocation>
        <location evidence="2 8">Cell outer membrane</location>
        <topology evidence="2 8">Lipid-anchor</topology>
    </subcellularLocation>
</comment>
<evidence type="ECO:0000256" key="8">
    <source>
        <dbReference type="RuleBase" id="RU363105"/>
    </source>
</evidence>
<name>W5SYN7_9SPIR</name>
<keyword evidence="3" id="KW-0732">Signal</keyword>
<accession>W5SYN7</accession>
<evidence type="ECO:0000256" key="7">
    <source>
        <dbReference type="ARBA" id="ARBA00023288"/>
    </source>
</evidence>
<dbReference type="EMBL" id="CP005777">
    <property type="protein sequence ID" value="AHH11823.1"/>
    <property type="molecule type" value="Genomic_DNA"/>
</dbReference>
<keyword evidence="6 8" id="KW-0998">Cell outer membrane</keyword>
<keyword evidence="5 8" id="KW-0564">Palmitate</keyword>
<evidence type="ECO:0000313" key="9">
    <source>
        <dbReference type="EMBL" id="AHH11823.1"/>
    </source>
</evidence>
<evidence type="ECO:0000256" key="5">
    <source>
        <dbReference type="ARBA" id="ARBA00023139"/>
    </source>
</evidence>
<gene>
    <name evidence="9" type="ORF">BCO_0013519</name>
</gene>
<reference evidence="9" key="1">
    <citation type="submission" date="2013-04" db="EMBL/GenBank/DDBJ databases">
        <title>Comparative Genomics of Relapsing Fever Spirochetes.</title>
        <authorList>
            <person name="Schwan T.G."/>
            <person name="Raffel S.J."/>
            <person name="Porcella S.F."/>
            <person name="Martens C.A."/>
            <person name="Bruno D.P."/>
            <person name="Ricklefs S.M."/>
            <person name="Barbian K.B."/>
        </authorList>
    </citation>
    <scope>NUCLEOTIDE SEQUENCE</scope>
    <source>
        <strain evidence="9">Co53</strain>
        <plasmid evidence="9">unnamed</plasmid>
    </source>
</reference>
<dbReference type="PROSITE" id="PS51257">
    <property type="entry name" value="PROKAR_LIPOPROTEIN"/>
    <property type="match status" value="1"/>
</dbReference>
<dbReference type="HOGENOM" id="CLU_054711_0_0_12"/>
<evidence type="ECO:0000256" key="3">
    <source>
        <dbReference type="ARBA" id="ARBA00022729"/>
    </source>
</evidence>
<evidence type="ECO:0000256" key="4">
    <source>
        <dbReference type="ARBA" id="ARBA00023136"/>
    </source>
</evidence>
<keyword evidence="9" id="KW-0614">Plasmid</keyword>
<geneLocation type="plasmid" evidence="9">
    <name>unnamed</name>
</geneLocation>
<organism evidence="9">
    <name type="scientific">Borrelia coriaceae ATCC 43381</name>
    <dbReference type="NCBI Taxonomy" id="1408429"/>
    <lineage>
        <taxon>Bacteria</taxon>
        <taxon>Pseudomonadati</taxon>
        <taxon>Spirochaetota</taxon>
        <taxon>Spirochaetia</taxon>
        <taxon>Spirochaetales</taxon>
        <taxon>Borreliaceae</taxon>
        <taxon>Borrelia</taxon>
    </lineage>
</organism>
<evidence type="ECO:0000256" key="2">
    <source>
        <dbReference type="ARBA" id="ARBA00004459"/>
    </source>
</evidence>
<protein>
    <recommendedName>
        <fullName evidence="8">Variable large protein</fullName>
    </recommendedName>
</protein>
<comment type="function">
    <text evidence="1 8">The Vlp and Vsp proteins are antigenically distinct proteins, only one vlp or vsp gene is transcriptionally active at any one time. Switching between these genes is a mechanism of host immune response evasion.</text>
</comment>
<evidence type="ECO:0000256" key="1">
    <source>
        <dbReference type="ARBA" id="ARBA00003932"/>
    </source>
</evidence>
<dbReference type="AlphaFoldDB" id="W5SYN7"/>
<evidence type="ECO:0000256" key="6">
    <source>
        <dbReference type="ARBA" id="ARBA00023237"/>
    </source>
</evidence>
<keyword evidence="7 8" id="KW-0449">Lipoprotein</keyword>